<dbReference type="OrthoDB" id="8061304at2"/>
<dbReference type="EMBL" id="VSZS01000062">
    <property type="protein sequence ID" value="TYR32397.1"/>
    <property type="molecule type" value="Genomic_DNA"/>
</dbReference>
<evidence type="ECO:0000313" key="2">
    <source>
        <dbReference type="Proteomes" id="UP000323258"/>
    </source>
</evidence>
<gene>
    <name evidence="1" type="ORF">FY036_11355</name>
</gene>
<organism evidence="1 2">
    <name type="scientific">Neoaquamicrobium microcysteis</name>
    <dbReference type="NCBI Taxonomy" id="2682781"/>
    <lineage>
        <taxon>Bacteria</taxon>
        <taxon>Pseudomonadati</taxon>
        <taxon>Pseudomonadota</taxon>
        <taxon>Alphaproteobacteria</taxon>
        <taxon>Hyphomicrobiales</taxon>
        <taxon>Phyllobacteriaceae</taxon>
        <taxon>Neoaquamicrobium</taxon>
    </lineage>
</organism>
<dbReference type="Proteomes" id="UP000323258">
    <property type="component" value="Unassembled WGS sequence"/>
</dbReference>
<dbReference type="RefSeq" id="WP_148914843.1">
    <property type="nucleotide sequence ID" value="NZ_VSZS01000062.1"/>
</dbReference>
<sequence>MTLARHYTTNALDSDLPFEDWYTALRGSLESAVGHELSTTKLTADFELRRYDTYDIEDDRAFGIAAETTMRPSATTELRGTLSLRTISDGDDFPIEDFILGTRTRKTILGGALQAGFLVGADTTLVLEGAASREFAGRTHFQLGAIEPTKLEPDRDLLRVGTTLIRTTAPYSYGGSVVAGLRRSHAVQPLPELLLSEYSAKLQAAASFSSEATISGAVGLQVLHLLNGTFTEIRPTVELAAAMPLGEKFSLRGSFRAAYDTTSTDDPLAVWVRRAEAELGYRASPTVTLALGAFDERRDNVAIGNRDTVYGLYAQTGWQANESTAVILRIDARRRLISVFDIEKRTIDAQIAVTRSL</sequence>
<proteinExistence type="predicted"/>
<accession>A0A5D4GVJ0</accession>
<evidence type="ECO:0000313" key="1">
    <source>
        <dbReference type="EMBL" id="TYR32397.1"/>
    </source>
</evidence>
<reference evidence="1 2" key="1">
    <citation type="submission" date="2019-08" db="EMBL/GenBank/DDBJ databases">
        <authorList>
            <person name="Seo Y.L."/>
        </authorList>
    </citation>
    <scope>NUCLEOTIDE SEQUENCE [LARGE SCALE GENOMIC DNA]</scope>
    <source>
        <strain evidence="1 2">MaA-C15</strain>
    </source>
</reference>
<keyword evidence="2" id="KW-1185">Reference proteome</keyword>
<comment type="caution">
    <text evidence="1">The sequence shown here is derived from an EMBL/GenBank/DDBJ whole genome shotgun (WGS) entry which is preliminary data.</text>
</comment>
<evidence type="ECO:0008006" key="3">
    <source>
        <dbReference type="Google" id="ProtNLM"/>
    </source>
</evidence>
<dbReference type="AlphaFoldDB" id="A0A5D4GVJ0"/>
<reference evidence="1 2" key="2">
    <citation type="submission" date="2019-09" db="EMBL/GenBank/DDBJ databases">
        <title>Mesorhizobium sp. MaA-C15 isolated from Microcystis aeruginosa.</title>
        <authorList>
            <person name="Jeong S.E."/>
            <person name="Jin H.M."/>
            <person name="Jeon C.O."/>
        </authorList>
    </citation>
    <scope>NUCLEOTIDE SEQUENCE [LARGE SCALE GENOMIC DNA]</scope>
    <source>
        <strain evidence="1 2">MaA-C15</strain>
    </source>
</reference>
<name>A0A5D4GVJ0_9HYPH</name>
<protein>
    <recommendedName>
        <fullName evidence="3">Porin</fullName>
    </recommendedName>
</protein>